<keyword evidence="3" id="KW-0808">Transferase</keyword>
<evidence type="ECO:0000259" key="1">
    <source>
        <dbReference type="Pfam" id="PF13649"/>
    </source>
</evidence>
<dbReference type="PANTHER" id="PTHR43591">
    <property type="entry name" value="METHYLTRANSFERASE"/>
    <property type="match status" value="1"/>
</dbReference>
<accession>A0A1Y4JX48</accession>
<proteinExistence type="predicted"/>
<organism evidence="3 6">
    <name type="scientific">Bacteroides clarus</name>
    <dbReference type="NCBI Taxonomy" id="626929"/>
    <lineage>
        <taxon>Bacteria</taxon>
        <taxon>Pseudomonadati</taxon>
        <taxon>Bacteroidota</taxon>
        <taxon>Bacteroidia</taxon>
        <taxon>Bacteroidales</taxon>
        <taxon>Bacteroidaceae</taxon>
        <taxon>Bacteroides</taxon>
    </lineage>
</organism>
<dbReference type="GO" id="GO:0032259">
    <property type="term" value="P:methylation"/>
    <property type="evidence" value="ECO:0007669"/>
    <property type="project" value="UniProtKB-KW"/>
</dbReference>
<protein>
    <submittedName>
        <fullName evidence="3 4">SAM-dependent methyltransferase</fullName>
    </submittedName>
</protein>
<dbReference type="Proteomes" id="UP000195386">
    <property type="component" value="Unassembled WGS sequence"/>
</dbReference>
<evidence type="ECO:0000313" key="3">
    <source>
        <dbReference type="EMBL" id="OUP35359.1"/>
    </source>
</evidence>
<evidence type="ECO:0000313" key="7">
    <source>
        <dbReference type="Proteomes" id="UP000285159"/>
    </source>
</evidence>
<comment type="caution">
    <text evidence="3">The sequence shown here is derived from an EMBL/GenBank/DDBJ whole genome shotgun (WGS) entry which is preliminary data.</text>
</comment>
<dbReference type="EMBL" id="NFKE01000003">
    <property type="protein sequence ID" value="OUP35359.1"/>
    <property type="molecule type" value="Genomic_DNA"/>
</dbReference>
<dbReference type="InterPro" id="IPR041698">
    <property type="entry name" value="Methyltransf_25"/>
</dbReference>
<dbReference type="Pfam" id="PF13649">
    <property type="entry name" value="Methyltransf_25"/>
    <property type="match status" value="1"/>
</dbReference>
<dbReference type="SUPFAM" id="SSF53335">
    <property type="entry name" value="S-adenosyl-L-methionine-dependent methyltransferases"/>
    <property type="match status" value="1"/>
</dbReference>
<keyword evidence="3" id="KW-0489">Methyltransferase</keyword>
<gene>
    <name evidence="3" type="ORF">B5F24_05145</name>
    <name evidence="2" type="ORF">B5F97_04505</name>
    <name evidence="4" type="ORF">DWX38_08855</name>
</gene>
<reference evidence="5 6" key="1">
    <citation type="submission" date="2017-04" db="EMBL/GenBank/DDBJ databases">
        <title>Function of individual gut microbiota members based on whole genome sequencing of pure cultures obtained from chicken caecum.</title>
        <authorList>
            <person name="Medvecky M."/>
            <person name="Cejkova D."/>
            <person name="Polansky O."/>
            <person name="Karasova D."/>
            <person name="Kubasova T."/>
            <person name="Cizek A."/>
            <person name="Rychlik I."/>
        </authorList>
    </citation>
    <scope>NUCLEOTIDE SEQUENCE [LARGE SCALE GENOMIC DNA]</scope>
    <source>
        <strain evidence="6">An189</strain>
        <strain evidence="5">An43</strain>
    </source>
</reference>
<dbReference type="InterPro" id="IPR029063">
    <property type="entry name" value="SAM-dependent_MTases_sf"/>
</dbReference>
<reference evidence="4 7" key="3">
    <citation type="submission" date="2018-08" db="EMBL/GenBank/DDBJ databases">
        <title>A genome reference for cultivated species of the human gut microbiota.</title>
        <authorList>
            <person name="Zou Y."/>
            <person name="Xue W."/>
            <person name="Luo G."/>
        </authorList>
    </citation>
    <scope>NUCLEOTIDE SEQUENCE [LARGE SCALE GENOMIC DNA]</scope>
    <source>
        <strain evidence="4 7">AF19-1AC</strain>
    </source>
</reference>
<dbReference type="CDD" id="cd02440">
    <property type="entry name" value="AdoMet_MTases"/>
    <property type="match status" value="1"/>
</dbReference>
<dbReference type="GO" id="GO:0008168">
    <property type="term" value="F:methyltransferase activity"/>
    <property type="evidence" value="ECO:0007669"/>
    <property type="project" value="UniProtKB-KW"/>
</dbReference>
<dbReference type="PANTHER" id="PTHR43591:SF24">
    <property type="entry name" value="2-METHOXY-6-POLYPRENYL-1,4-BENZOQUINOL METHYLASE, MITOCHONDRIAL"/>
    <property type="match status" value="1"/>
</dbReference>
<evidence type="ECO:0000313" key="5">
    <source>
        <dbReference type="Proteomes" id="UP000195386"/>
    </source>
</evidence>
<evidence type="ECO:0000313" key="2">
    <source>
        <dbReference type="EMBL" id="OUO02052.1"/>
    </source>
</evidence>
<dbReference type="Proteomes" id="UP000196587">
    <property type="component" value="Unassembled WGS sequence"/>
</dbReference>
<feature type="domain" description="Methyltransferase" evidence="1">
    <location>
        <begin position="50"/>
        <end position="144"/>
    </location>
</feature>
<name>A0A1Y4JX48_9BACE</name>
<dbReference type="AlphaFoldDB" id="A0A1Y4JX48"/>
<sequence length="258" mass="29130">MSNENKTIHDFELNLICDFFSTMKRQGPGSPEVTLKALSFIDNLTDKSLIADLGCGTGGQTMVLAEHAPGKITGLDFLPGFVDIFNRNARQAALQDRVKGIVGSMDNLPFQEGELDLIWSEGAIYNIGFERGLNEWRKYLKPGGYIAVSESSWFTDERPAEINDYWMDAYPEIDTIPNQVAKVHGAGYLPVATFVLPENCWTEHYFIPKRAAQEVFLSKYAGNKIAEEFSALQADEEELYGKYKRFYGYTFFIAKRVD</sequence>
<dbReference type="Proteomes" id="UP000285159">
    <property type="component" value="Unassembled WGS sequence"/>
</dbReference>
<dbReference type="GeneID" id="61678140"/>
<dbReference type="Gene3D" id="3.40.50.150">
    <property type="entry name" value="Vaccinia Virus protein VP39"/>
    <property type="match status" value="1"/>
</dbReference>
<dbReference type="EMBL" id="NFII01000003">
    <property type="protein sequence ID" value="OUO02052.1"/>
    <property type="molecule type" value="Genomic_DNA"/>
</dbReference>
<reference evidence="3" key="2">
    <citation type="journal article" date="2018" name="BMC Genomics">
        <title>Whole genome sequencing and function prediction of 133 gut anaerobes isolated from chicken caecum in pure cultures.</title>
        <authorList>
            <person name="Medvecky M."/>
            <person name="Cejkova D."/>
            <person name="Polansky O."/>
            <person name="Karasova D."/>
            <person name="Kubasova T."/>
            <person name="Cizek A."/>
            <person name="Rychlik I."/>
        </authorList>
    </citation>
    <scope>NUCLEOTIDE SEQUENCE</scope>
    <source>
        <strain evidence="3">An189</strain>
        <strain evidence="2">An43</strain>
    </source>
</reference>
<evidence type="ECO:0000313" key="4">
    <source>
        <dbReference type="EMBL" id="RGT33185.1"/>
    </source>
</evidence>
<dbReference type="RefSeq" id="WP_009123082.1">
    <property type="nucleotide sequence ID" value="NZ_CABIZW010000004.1"/>
</dbReference>
<dbReference type="EMBL" id="QRWP01000006">
    <property type="protein sequence ID" value="RGT33185.1"/>
    <property type="molecule type" value="Genomic_DNA"/>
</dbReference>
<evidence type="ECO:0000313" key="6">
    <source>
        <dbReference type="Proteomes" id="UP000196587"/>
    </source>
</evidence>